<feature type="transmembrane region" description="Helical" evidence="8">
    <location>
        <begin position="6"/>
        <end position="24"/>
    </location>
</feature>
<keyword evidence="8" id="KW-0472">Membrane</keyword>
<evidence type="ECO:0000256" key="8">
    <source>
        <dbReference type="SAM" id="Phobius"/>
    </source>
</evidence>
<dbReference type="GeneID" id="19970452"/>
<sequence>MAHELLFIRILLVVGSILVPLAVVRFRKGLRNLPGPFWASILPIYRLNKQWKRQAHQEDIDQHRRYGEIVRVGPKHVSISSPEDVATVYSINGKFQKSDYYITMDVKTPSGLRQTMVSSRDDVHHRTLKRPIANAFSMTTMVELEPQVDKCIRILEDKFDARLDQDIDLGDWMQFFAFDVITTITFSDRMGFLDEGRDVNGVLDALETRFRYGSFVGQYPPLHSLLLGNRIGSYLVSFLPSIANAANNQSMVAFAGRQLERYKSQDTVHKEYKDLLDRFKKSKDGVQVMTDTDLLIHATTNISAGADTTGSALKAAFWYLYQNPAARKRLVAEIDAYYAKGAMSDPITYAESLEMPYWQACLKETLRMHPAGGIMLERVVPEGGVTLSGTFLPAGTIVGANPWTLAREMSVFGEDADAFRPERWLDSGPEQLRRMERHSLIWGGGSRTCIGKNIALLEVNKLVPQLLRRYEVNIVHPERYRVESMLVAKQFGLFCQLSRRKTGVVEA</sequence>
<dbReference type="eggNOG" id="KOG0157">
    <property type="taxonomic scope" value="Eukaryota"/>
</dbReference>
<dbReference type="PANTHER" id="PTHR24305">
    <property type="entry name" value="CYTOCHROME P450"/>
    <property type="match status" value="1"/>
</dbReference>
<evidence type="ECO:0000313" key="9">
    <source>
        <dbReference type="EMBL" id="ETN41178.1"/>
    </source>
</evidence>
<reference evidence="9 10" key="1">
    <citation type="submission" date="2013-03" db="EMBL/GenBank/DDBJ databases">
        <title>The Genome Sequence of Phialophora europaea CBS 101466.</title>
        <authorList>
            <consortium name="The Broad Institute Genomics Platform"/>
            <person name="Cuomo C."/>
            <person name="de Hoog S."/>
            <person name="Gorbushina A."/>
            <person name="Walker B."/>
            <person name="Young S.K."/>
            <person name="Zeng Q."/>
            <person name="Gargeya S."/>
            <person name="Fitzgerald M."/>
            <person name="Haas B."/>
            <person name="Abouelleil A."/>
            <person name="Allen A.W."/>
            <person name="Alvarado L."/>
            <person name="Arachchi H.M."/>
            <person name="Berlin A.M."/>
            <person name="Chapman S.B."/>
            <person name="Gainer-Dewar J."/>
            <person name="Goldberg J."/>
            <person name="Griggs A."/>
            <person name="Gujja S."/>
            <person name="Hansen M."/>
            <person name="Howarth C."/>
            <person name="Imamovic A."/>
            <person name="Ireland A."/>
            <person name="Larimer J."/>
            <person name="McCowan C."/>
            <person name="Murphy C."/>
            <person name="Pearson M."/>
            <person name="Poon T.W."/>
            <person name="Priest M."/>
            <person name="Roberts A."/>
            <person name="Saif S."/>
            <person name="Shea T."/>
            <person name="Sisk P."/>
            <person name="Sykes S."/>
            <person name="Wortman J."/>
            <person name="Nusbaum C."/>
            <person name="Birren B."/>
        </authorList>
    </citation>
    <scope>NUCLEOTIDE SEQUENCE [LARGE SCALE GENOMIC DNA]</scope>
    <source>
        <strain evidence="9 10">CBS 101466</strain>
    </source>
</reference>
<evidence type="ECO:0008006" key="11">
    <source>
        <dbReference type="Google" id="ProtNLM"/>
    </source>
</evidence>
<gene>
    <name evidence="9" type="ORF">HMPREF1541_03113</name>
</gene>
<proteinExistence type="inferred from homology"/>
<keyword evidence="7" id="KW-0503">Monooxygenase</keyword>
<keyword evidence="3 6" id="KW-0479">Metal-binding</keyword>
<keyword evidence="8" id="KW-1133">Transmembrane helix</keyword>
<organism evidence="9 10">
    <name type="scientific">Cyphellophora europaea (strain CBS 101466)</name>
    <name type="common">Phialophora europaea</name>
    <dbReference type="NCBI Taxonomy" id="1220924"/>
    <lineage>
        <taxon>Eukaryota</taxon>
        <taxon>Fungi</taxon>
        <taxon>Dikarya</taxon>
        <taxon>Ascomycota</taxon>
        <taxon>Pezizomycotina</taxon>
        <taxon>Eurotiomycetes</taxon>
        <taxon>Chaetothyriomycetidae</taxon>
        <taxon>Chaetothyriales</taxon>
        <taxon>Cyphellophoraceae</taxon>
        <taxon>Cyphellophora</taxon>
    </lineage>
</organism>
<dbReference type="OrthoDB" id="3934656at2759"/>
<comment type="similarity">
    <text evidence="2 7">Belongs to the cytochrome P450 family.</text>
</comment>
<dbReference type="RefSeq" id="XP_008715687.1">
    <property type="nucleotide sequence ID" value="XM_008717465.1"/>
</dbReference>
<evidence type="ECO:0000256" key="1">
    <source>
        <dbReference type="ARBA" id="ARBA00001971"/>
    </source>
</evidence>
<dbReference type="PANTHER" id="PTHR24305:SF232">
    <property type="entry name" value="P450, PUTATIVE (EUROFUNG)-RELATED"/>
    <property type="match status" value="1"/>
</dbReference>
<dbReference type="InParanoid" id="W2RZG7"/>
<keyword evidence="6 7" id="KW-0349">Heme</keyword>
<dbReference type="HOGENOM" id="CLU_001570_14_0_1"/>
<dbReference type="AlphaFoldDB" id="W2RZG7"/>
<dbReference type="InterPro" id="IPR050121">
    <property type="entry name" value="Cytochrome_P450_monoxygenase"/>
</dbReference>
<feature type="binding site" description="axial binding residue" evidence="6">
    <location>
        <position position="449"/>
    </location>
    <ligand>
        <name>heme</name>
        <dbReference type="ChEBI" id="CHEBI:30413"/>
    </ligand>
    <ligandPart>
        <name>Fe</name>
        <dbReference type="ChEBI" id="CHEBI:18248"/>
    </ligandPart>
</feature>
<evidence type="ECO:0000256" key="5">
    <source>
        <dbReference type="ARBA" id="ARBA00023004"/>
    </source>
</evidence>
<dbReference type="CDD" id="cd11060">
    <property type="entry name" value="CYP57A1-like"/>
    <property type="match status" value="1"/>
</dbReference>
<dbReference type="GO" id="GO:0020037">
    <property type="term" value="F:heme binding"/>
    <property type="evidence" value="ECO:0007669"/>
    <property type="project" value="InterPro"/>
</dbReference>
<keyword evidence="10" id="KW-1185">Reference proteome</keyword>
<evidence type="ECO:0000256" key="3">
    <source>
        <dbReference type="ARBA" id="ARBA00022723"/>
    </source>
</evidence>
<keyword evidence="4 7" id="KW-0560">Oxidoreductase</keyword>
<dbReference type="InterPro" id="IPR001128">
    <property type="entry name" value="Cyt_P450"/>
</dbReference>
<dbReference type="PROSITE" id="PS00086">
    <property type="entry name" value="CYTOCHROME_P450"/>
    <property type="match status" value="1"/>
</dbReference>
<dbReference type="Pfam" id="PF00067">
    <property type="entry name" value="p450"/>
    <property type="match status" value="1"/>
</dbReference>
<evidence type="ECO:0000313" key="10">
    <source>
        <dbReference type="Proteomes" id="UP000030752"/>
    </source>
</evidence>
<evidence type="ECO:0000256" key="2">
    <source>
        <dbReference type="ARBA" id="ARBA00010617"/>
    </source>
</evidence>
<dbReference type="SUPFAM" id="SSF48264">
    <property type="entry name" value="Cytochrome P450"/>
    <property type="match status" value="1"/>
</dbReference>
<dbReference type="Proteomes" id="UP000030752">
    <property type="component" value="Unassembled WGS sequence"/>
</dbReference>
<dbReference type="InterPro" id="IPR017972">
    <property type="entry name" value="Cyt_P450_CS"/>
</dbReference>
<dbReference type="PRINTS" id="PR00463">
    <property type="entry name" value="EP450I"/>
</dbReference>
<keyword evidence="5 6" id="KW-0408">Iron</keyword>
<dbReference type="STRING" id="1220924.W2RZG7"/>
<name>W2RZG7_CYPE1</name>
<dbReference type="InterPro" id="IPR002401">
    <property type="entry name" value="Cyt_P450_E_grp-I"/>
</dbReference>
<evidence type="ECO:0000256" key="7">
    <source>
        <dbReference type="RuleBase" id="RU000461"/>
    </source>
</evidence>
<dbReference type="GO" id="GO:0004497">
    <property type="term" value="F:monooxygenase activity"/>
    <property type="evidence" value="ECO:0007669"/>
    <property type="project" value="UniProtKB-KW"/>
</dbReference>
<protein>
    <recommendedName>
        <fullName evidence="11">Pisatin demethylase</fullName>
    </recommendedName>
</protein>
<dbReference type="Gene3D" id="1.10.630.10">
    <property type="entry name" value="Cytochrome P450"/>
    <property type="match status" value="1"/>
</dbReference>
<keyword evidence="8" id="KW-0812">Transmembrane</keyword>
<dbReference type="VEuPathDB" id="FungiDB:HMPREF1541_03113"/>
<evidence type="ECO:0000256" key="4">
    <source>
        <dbReference type="ARBA" id="ARBA00023002"/>
    </source>
</evidence>
<comment type="cofactor">
    <cofactor evidence="1 6">
        <name>heme</name>
        <dbReference type="ChEBI" id="CHEBI:30413"/>
    </cofactor>
</comment>
<dbReference type="PRINTS" id="PR00385">
    <property type="entry name" value="P450"/>
</dbReference>
<dbReference type="EMBL" id="KB822719">
    <property type="protein sequence ID" value="ETN41178.1"/>
    <property type="molecule type" value="Genomic_DNA"/>
</dbReference>
<dbReference type="GO" id="GO:0005506">
    <property type="term" value="F:iron ion binding"/>
    <property type="evidence" value="ECO:0007669"/>
    <property type="project" value="InterPro"/>
</dbReference>
<evidence type="ECO:0000256" key="6">
    <source>
        <dbReference type="PIRSR" id="PIRSR602401-1"/>
    </source>
</evidence>
<dbReference type="InterPro" id="IPR036396">
    <property type="entry name" value="Cyt_P450_sf"/>
</dbReference>
<accession>W2RZG7</accession>
<dbReference type="GO" id="GO:0016705">
    <property type="term" value="F:oxidoreductase activity, acting on paired donors, with incorporation or reduction of molecular oxygen"/>
    <property type="evidence" value="ECO:0007669"/>
    <property type="project" value="InterPro"/>
</dbReference>